<dbReference type="Proteomes" id="UP000320876">
    <property type="component" value="Unassembled WGS sequence"/>
</dbReference>
<dbReference type="EMBL" id="VFML01000001">
    <property type="protein sequence ID" value="TQJ00448.1"/>
    <property type="molecule type" value="Genomic_DNA"/>
</dbReference>
<evidence type="ECO:0000256" key="1">
    <source>
        <dbReference type="ARBA" id="ARBA00010211"/>
    </source>
</evidence>
<dbReference type="OrthoDB" id="2273115at2"/>
<evidence type="ECO:0000313" key="4">
    <source>
        <dbReference type="EMBL" id="TQJ00448.1"/>
    </source>
</evidence>
<dbReference type="GO" id="GO:0003824">
    <property type="term" value="F:catalytic activity"/>
    <property type="evidence" value="ECO:0007669"/>
    <property type="project" value="InterPro"/>
</dbReference>
<evidence type="ECO:0000256" key="2">
    <source>
        <dbReference type="ARBA" id="ARBA00022723"/>
    </source>
</evidence>
<dbReference type="GO" id="GO:0046872">
    <property type="term" value="F:metal ion binding"/>
    <property type="evidence" value="ECO:0007669"/>
    <property type="project" value="UniProtKB-KW"/>
</dbReference>
<proteinExistence type="inferred from homology"/>
<dbReference type="Gene3D" id="3.90.850.10">
    <property type="entry name" value="Fumarylacetoacetase-like, C-terminal domain"/>
    <property type="match status" value="1"/>
</dbReference>
<gene>
    <name evidence="4" type="ORF">FB471_0072</name>
</gene>
<evidence type="ECO:0000313" key="5">
    <source>
        <dbReference type="Proteomes" id="UP000320876"/>
    </source>
</evidence>
<comment type="similarity">
    <text evidence="1">Belongs to the FAH family.</text>
</comment>
<dbReference type="InterPro" id="IPR036663">
    <property type="entry name" value="Fumarylacetoacetase_C_sf"/>
</dbReference>
<dbReference type="Pfam" id="PF01557">
    <property type="entry name" value="FAA_hydrolase"/>
    <property type="match status" value="1"/>
</dbReference>
<feature type="domain" description="Fumarylacetoacetase-like C-terminal" evidence="3">
    <location>
        <begin position="78"/>
        <end position="281"/>
    </location>
</feature>
<dbReference type="AlphaFoldDB" id="A0A542DBI5"/>
<dbReference type="InterPro" id="IPR051121">
    <property type="entry name" value="FAH"/>
</dbReference>
<protein>
    <submittedName>
        <fullName evidence="4">2-keto-4-pentenoate hydratase/2-oxohepta-3-ene-1,7-dioic acid hydratase in catechol pathway</fullName>
    </submittedName>
</protein>
<dbReference type="PANTHER" id="PTHR42796">
    <property type="entry name" value="FUMARYLACETOACETATE HYDROLASE DOMAIN-CONTAINING PROTEIN 2A-RELATED"/>
    <property type="match status" value="1"/>
</dbReference>
<sequence>MRLLRVGPPGRERPCVLDREGVVRDVSAWVSDWTGSALDPDFLTDLAGRLAAEATRLPRVDPGARRVGPAVRPGGHLVSIGLNYRDHAEDAGMPVPAEPVVASKSPWTLSGPYDDLLIPPGGDRTDWEVELAVVIGRRARYLPDQHAALGHLAGLCTANDVSERGWLLDRGGQWLKGKSFESFSPLGPYLVTPDEVGDLGSLRLTCRVNGRLMQHSSTTEMIFEVPWLLWYLSQFLVLEPGDVVLTGSPGGVALGRPDEPYLRPGDLVETEVAGLGTQRQRCRRAKTRPGRKGTR</sequence>
<organism evidence="4 5">
    <name type="scientific">Amycolatopsis cihanbeyliensis</name>
    <dbReference type="NCBI Taxonomy" id="1128664"/>
    <lineage>
        <taxon>Bacteria</taxon>
        <taxon>Bacillati</taxon>
        <taxon>Actinomycetota</taxon>
        <taxon>Actinomycetes</taxon>
        <taxon>Pseudonocardiales</taxon>
        <taxon>Pseudonocardiaceae</taxon>
        <taxon>Amycolatopsis</taxon>
    </lineage>
</organism>
<keyword evidence="2" id="KW-0479">Metal-binding</keyword>
<accession>A0A542DBI5</accession>
<dbReference type="GO" id="GO:0044281">
    <property type="term" value="P:small molecule metabolic process"/>
    <property type="evidence" value="ECO:0007669"/>
    <property type="project" value="UniProtKB-ARBA"/>
</dbReference>
<comment type="caution">
    <text evidence="4">The sequence shown here is derived from an EMBL/GenBank/DDBJ whole genome shotgun (WGS) entry which is preliminary data.</text>
</comment>
<dbReference type="PANTHER" id="PTHR42796:SF4">
    <property type="entry name" value="FUMARYLACETOACETATE HYDROLASE DOMAIN-CONTAINING PROTEIN 2A"/>
    <property type="match status" value="1"/>
</dbReference>
<name>A0A542DBI5_AMYCI</name>
<evidence type="ECO:0000259" key="3">
    <source>
        <dbReference type="Pfam" id="PF01557"/>
    </source>
</evidence>
<reference evidence="4 5" key="1">
    <citation type="submission" date="2019-06" db="EMBL/GenBank/DDBJ databases">
        <title>Sequencing the genomes of 1000 actinobacteria strains.</title>
        <authorList>
            <person name="Klenk H.-P."/>
        </authorList>
    </citation>
    <scope>NUCLEOTIDE SEQUENCE [LARGE SCALE GENOMIC DNA]</scope>
    <source>
        <strain evidence="4 5">DSM 45679</strain>
    </source>
</reference>
<dbReference type="SUPFAM" id="SSF56529">
    <property type="entry name" value="FAH"/>
    <property type="match status" value="1"/>
</dbReference>
<keyword evidence="5" id="KW-1185">Reference proteome</keyword>
<dbReference type="InterPro" id="IPR011234">
    <property type="entry name" value="Fumarylacetoacetase-like_C"/>
</dbReference>